<dbReference type="Gene3D" id="1.10.260.40">
    <property type="entry name" value="lambda repressor-like DNA-binding domains"/>
    <property type="match status" value="1"/>
</dbReference>
<keyword evidence="1" id="KW-0238">DNA-binding</keyword>
<accession>A0A9D1K308</accession>
<dbReference type="SMART" id="SM00530">
    <property type="entry name" value="HTH_XRE"/>
    <property type="match status" value="1"/>
</dbReference>
<reference evidence="3" key="2">
    <citation type="journal article" date="2021" name="PeerJ">
        <title>Extensive microbial diversity within the chicken gut microbiome revealed by metagenomics and culture.</title>
        <authorList>
            <person name="Gilroy R."/>
            <person name="Ravi A."/>
            <person name="Getino M."/>
            <person name="Pursley I."/>
            <person name="Horton D.L."/>
            <person name="Alikhan N.F."/>
            <person name="Baker D."/>
            <person name="Gharbi K."/>
            <person name="Hall N."/>
            <person name="Watson M."/>
            <person name="Adriaenssens E.M."/>
            <person name="Foster-Nyarko E."/>
            <person name="Jarju S."/>
            <person name="Secka A."/>
            <person name="Antonio M."/>
            <person name="Oren A."/>
            <person name="Chaudhuri R.R."/>
            <person name="La Ragione R."/>
            <person name="Hildebrand F."/>
            <person name="Pallen M.J."/>
        </authorList>
    </citation>
    <scope>NUCLEOTIDE SEQUENCE</scope>
    <source>
        <strain evidence="3">CHK152-2994</strain>
    </source>
</reference>
<evidence type="ECO:0000259" key="2">
    <source>
        <dbReference type="PROSITE" id="PS50943"/>
    </source>
</evidence>
<dbReference type="Pfam" id="PF01381">
    <property type="entry name" value="HTH_3"/>
    <property type="match status" value="1"/>
</dbReference>
<dbReference type="PROSITE" id="PS50943">
    <property type="entry name" value="HTH_CROC1"/>
    <property type="match status" value="1"/>
</dbReference>
<comment type="caution">
    <text evidence="3">The sequence shown here is derived from an EMBL/GenBank/DDBJ whole genome shotgun (WGS) entry which is preliminary data.</text>
</comment>
<name>A0A9D1K308_9BACT</name>
<dbReference type="PANTHER" id="PTHR46558:SF15">
    <property type="entry name" value="HELIX-TURN-HELIX DOMAIN PROTEIN"/>
    <property type="match status" value="1"/>
</dbReference>
<evidence type="ECO:0000313" key="4">
    <source>
        <dbReference type="Proteomes" id="UP000824139"/>
    </source>
</evidence>
<proteinExistence type="predicted"/>
<dbReference type="GO" id="GO:0003677">
    <property type="term" value="F:DNA binding"/>
    <property type="evidence" value="ECO:0007669"/>
    <property type="project" value="UniProtKB-KW"/>
</dbReference>
<feature type="domain" description="HTH cro/C1-type" evidence="2">
    <location>
        <begin position="13"/>
        <end position="67"/>
    </location>
</feature>
<sequence>MKDDRLLQLGQKIRYERMKKGFSQEDLEEKSLVSRRTISEIERGNADIRYTNLYQIAGALNMTVSELLNFSL</sequence>
<evidence type="ECO:0000313" key="3">
    <source>
        <dbReference type="EMBL" id="HIS82222.1"/>
    </source>
</evidence>
<dbReference type="EMBL" id="DVJO01000028">
    <property type="protein sequence ID" value="HIS82222.1"/>
    <property type="molecule type" value="Genomic_DNA"/>
</dbReference>
<gene>
    <name evidence="3" type="ORF">IAD41_01275</name>
</gene>
<dbReference type="InterPro" id="IPR010982">
    <property type="entry name" value="Lambda_DNA-bd_dom_sf"/>
</dbReference>
<reference evidence="3" key="1">
    <citation type="submission" date="2020-10" db="EMBL/GenBank/DDBJ databases">
        <authorList>
            <person name="Gilroy R."/>
        </authorList>
    </citation>
    <scope>NUCLEOTIDE SEQUENCE</scope>
    <source>
        <strain evidence="3">CHK152-2994</strain>
    </source>
</reference>
<organism evidence="3 4">
    <name type="scientific">Candidatus Scatenecus faecavium</name>
    <dbReference type="NCBI Taxonomy" id="2840915"/>
    <lineage>
        <taxon>Bacteria</taxon>
        <taxon>Candidatus Scatenecus</taxon>
    </lineage>
</organism>
<evidence type="ECO:0000256" key="1">
    <source>
        <dbReference type="ARBA" id="ARBA00023125"/>
    </source>
</evidence>
<dbReference type="InterPro" id="IPR001387">
    <property type="entry name" value="Cro/C1-type_HTH"/>
</dbReference>
<dbReference type="CDD" id="cd00093">
    <property type="entry name" value="HTH_XRE"/>
    <property type="match status" value="1"/>
</dbReference>
<dbReference type="Proteomes" id="UP000824139">
    <property type="component" value="Unassembled WGS sequence"/>
</dbReference>
<protein>
    <submittedName>
        <fullName evidence="3">Helix-turn-helix transcriptional regulator</fullName>
    </submittedName>
</protein>
<dbReference type="SUPFAM" id="SSF47413">
    <property type="entry name" value="lambda repressor-like DNA-binding domains"/>
    <property type="match status" value="1"/>
</dbReference>
<dbReference type="AlphaFoldDB" id="A0A9D1K308"/>
<dbReference type="PANTHER" id="PTHR46558">
    <property type="entry name" value="TRACRIPTIONAL REGULATORY PROTEIN-RELATED-RELATED"/>
    <property type="match status" value="1"/>
</dbReference>